<protein>
    <submittedName>
        <fullName evidence="6">Delta(5) fatty acid desaturase</fullName>
    </submittedName>
</protein>
<dbReference type="eggNOG" id="KOG4232">
    <property type="taxonomic scope" value="Eukaryota"/>
</dbReference>
<keyword evidence="4" id="KW-0472">Membrane</keyword>
<dbReference type="OrthoDB" id="260519at2759"/>
<dbReference type="InterPro" id="IPR012171">
    <property type="entry name" value="Fatty_acid_desaturase"/>
</dbReference>
<evidence type="ECO:0000256" key="1">
    <source>
        <dbReference type="ARBA" id="ARBA00022617"/>
    </source>
</evidence>
<dbReference type="GO" id="GO:0016717">
    <property type="term" value="F:oxidoreductase activity, acting on paired donors, with oxidation of a pair of donors resulting in the reduction of molecular oxygen to two molecules of water"/>
    <property type="evidence" value="ECO:0007669"/>
    <property type="project" value="UniProtKB-ARBA"/>
</dbReference>
<dbReference type="PROSITE" id="PS50255">
    <property type="entry name" value="CYTOCHROME_B5_2"/>
    <property type="match status" value="1"/>
</dbReference>
<keyword evidence="3" id="KW-0408">Iron</keyword>
<feature type="transmembrane region" description="Helical" evidence="4">
    <location>
        <begin position="142"/>
        <end position="162"/>
    </location>
</feature>
<dbReference type="Gene3D" id="3.10.120.10">
    <property type="entry name" value="Cytochrome b5-like heme/steroid binding domain"/>
    <property type="match status" value="1"/>
</dbReference>
<dbReference type="SUPFAM" id="SSF55856">
    <property type="entry name" value="Cytochrome b5-like heme/steroid binding domain"/>
    <property type="match status" value="1"/>
</dbReference>
<dbReference type="GO" id="GO:0046872">
    <property type="term" value="F:metal ion binding"/>
    <property type="evidence" value="ECO:0007669"/>
    <property type="project" value="UniProtKB-KW"/>
</dbReference>
<dbReference type="InterPro" id="IPR001199">
    <property type="entry name" value="Cyt_B5-like_heme/steroid-bd"/>
</dbReference>
<dbReference type="Pfam" id="PF00487">
    <property type="entry name" value="FA_desaturase"/>
    <property type="match status" value="1"/>
</dbReference>
<feature type="domain" description="Cytochrome b5 heme-binding" evidence="5">
    <location>
        <begin position="5"/>
        <end position="80"/>
    </location>
</feature>
<keyword evidence="2" id="KW-0479">Metal-binding</keyword>
<feature type="transmembrane region" description="Helical" evidence="4">
    <location>
        <begin position="119"/>
        <end position="136"/>
    </location>
</feature>
<dbReference type="GO" id="GO:0006636">
    <property type="term" value="P:unsaturated fatty acid biosynthetic process"/>
    <property type="evidence" value="ECO:0007669"/>
    <property type="project" value="UniProtKB-ARBA"/>
</dbReference>
<keyword evidence="4" id="KW-1133">Transmembrane helix</keyword>
<evidence type="ECO:0000259" key="5">
    <source>
        <dbReference type="PROSITE" id="PS50255"/>
    </source>
</evidence>
<keyword evidence="1" id="KW-0349">Heme</keyword>
<dbReference type="GeneID" id="25908484"/>
<dbReference type="InterPro" id="IPR005804">
    <property type="entry name" value="FA_desaturase_dom"/>
</dbReference>
<dbReference type="GO" id="GO:0016020">
    <property type="term" value="C:membrane"/>
    <property type="evidence" value="ECO:0007669"/>
    <property type="project" value="TreeGrafter"/>
</dbReference>
<dbReference type="PRINTS" id="PR00363">
    <property type="entry name" value="CYTOCHROMEB5"/>
</dbReference>
<dbReference type="Pfam" id="PF00173">
    <property type="entry name" value="Cyt-b5"/>
    <property type="match status" value="1"/>
</dbReference>
<dbReference type="PANTHER" id="PTHR19353">
    <property type="entry name" value="FATTY ACID DESATURASE 2"/>
    <property type="match status" value="1"/>
</dbReference>
<dbReference type="CDD" id="cd03506">
    <property type="entry name" value="Delta6-FADS-like"/>
    <property type="match status" value="1"/>
</dbReference>
<evidence type="ECO:0000313" key="6">
    <source>
        <dbReference type="EMBL" id="KNC79629.1"/>
    </source>
</evidence>
<dbReference type="GO" id="GO:0020037">
    <property type="term" value="F:heme binding"/>
    <property type="evidence" value="ECO:0007669"/>
    <property type="project" value="InterPro"/>
</dbReference>
<dbReference type="EMBL" id="KQ242270">
    <property type="protein sequence ID" value="KNC79629.1"/>
    <property type="molecule type" value="Genomic_DNA"/>
</dbReference>
<accession>A0A0L0FSF1</accession>
<dbReference type="PIRSF" id="PIRSF015921">
    <property type="entry name" value="FA_sphinglp_des"/>
    <property type="match status" value="1"/>
</dbReference>
<evidence type="ECO:0000256" key="3">
    <source>
        <dbReference type="ARBA" id="ARBA00023004"/>
    </source>
</evidence>
<sequence length="440" mass="50454">MCKSQKQYTWEEVAEHNSADDLYVAIRGKVYDVTKFKDTHPGGLETLLAAGGRDATQVFETYHSFRVKELLHKYEVGHLVTNELPTFPAPNEFFVAVKSRVDDYFKKTKQNPKYNHWMLVRYFAIFGTIFGSWAITLNTDSLPLQLLLCLPLGLACAMVGLMPMHDSSHFSFTHNPTVWFALGATHDFVNGASYLCWLYQHMLGHHPYTNIDGADPDIVTSENDVRRIKTSQPWYSFYVNQHIYVPILYAVLGLKTRFQDVTIVFGSKMNGAIRVNNPSPAQTYVFWGGKVFFALYRLVLPLALGMSLLRVIGLFLLSDAVTSYWLALTFQANHVVEDVAWPELDSKGNILRDWAEHQVDTTQDYAHESWFWNVFSGALNHQTTHHIVPQVNQYYYPEISPIVRQAAKEFNIPYHYKETYSEAIGGHLQHLYNLGHKTNE</sequence>
<evidence type="ECO:0000313" key="7">
    <source>
        <dbReference type="Proteomes" id="UP000054560"/>
    </source>
</evidence>
<dbReference type="GO" id="GO:0042759">
    <property type="term" value="P:long-chain fatty acid biosynthetic process"/>
    <property type="evidence" value="ECO:0007669"/>
    <property type="project" value="UniProtKB-ARBA"/>
</dbReference>
<dbReference type="FunFam" id="3.10.120.10:FF:000007">
    <property type="entry name" value="Sulfite oxidase, mitochondrial"/>
    <property type="match status" value="1"/>
</dbReference>
<evidence type="ECO:0000256" key="2">
    <source>
        <dbReference type="ARBA" id="ARBA00022723"/>
    </source>
</evidence>
<keyword evidence="7" id="KW-1185">Reference proteome</keyword>
<dbReference type="PANTHER" id="PTHR19353:SF19">
    <property type="entry name" value="DELTA(5) FATTY ACID DESATURASE C-RELATED"/>
    <property type="match status" value="1"/>
</dbReference>
<organism evidence="6 7">
    <name type="scientific">Sphaeroforma arctica JP610</name>
    <dbReference type="NCBI Taxonomy" id="667725"/>
    <lineage>
        <taxon>Eukaryota</taxon>
        <taxon>Ichthyosporea</taxon>
        <taxon>Ichthyophonida</taxon>
        <taxon>Sphaeroforma</taxon>
    </lineage>
</organism>
<reference evidence="6 7" key="1">
    <citation type="submission" date="2011-02" db="EMBL/GenBank/DDBJ databases">
        <title>The Genome Sequence of Sphaeroforma arctica JP610.</title>
        <authorList>
            <consortium name="The Broad Institute Genome Sequencing Platform"/>
            <person name="Russ C."/>
            <person name="Cuomo C."/>
            <person name="Young S.K."/>
            <person name="Zeng Q."/>
            <person name="Gargeya S."/>
            <person name="Alvarado L."/>
            <person name="Berlin A."/>
            <person name="Chapman S.B."/>
            <person name="Chen Z."/>
            <person name="Freedman E."/>
            <person name="Gellesch M."/>
            <person name="Goldberg J."/>
            <person name="Griggs A."/>
            <person name="Gujja S."/>
            <person name="Heilman E."/>
            <person name="Heiman D."/>
            <person name="Howarth C."/>
            <person name="Mehta T."/>
            <person name="Neiman D."/>
            <person name="Pearson M."/>
            <person name="Roberts A."/>
            <person name="Saif S."/>
            <person name="Shea T."/>
            <person name="Shenoy N."/>
            <person name="Sisk P."/>
            <person name="Stolte C."/>
            <person name="Sykes S."/>
            <person name="White J."/>
            <person name="Yandava C."/>
            <person name="Burger G."/>
            <person name="Gray M.W."/>
            <person name="Holland P.W.H."/>
            <person name="King N."/>
            <person name="Lang F.B.F."/>
            <person name="Roger A.J."/>
            <person name="Ruiz-Trillo I."/>
            <person name="Haas B."/>
            <person name="Nusbaum C."/>
            <person name="Birren B."/>
        </authorList>
    </citation>
    <scope>NUCLEOTIDE SEQUENCE [LARGE SCALE GENOMIC DNA]</scope>
    <source>
        <strain evidence="6 7">JP610</strain>
    </source>
</reference>
<keyword evidence="4" id="KW-0812">Transmembrane</keyword>
<dbReference type="AlphaFoldDB" id="A0A0L0FSF1"/>
<dbReference type="STRING" id="667725.A0A0L0FSF1"/>
<proteinExistence type="predicted"/>
<dbReference type="PROSITE" id="PS00191">
    <property type="entry name" value="CYTOCHROME_B5_1"/>
    <property type="match status" value="1"/>
</dbReference>
<dbReference type="RefSeq" id="XP_014153531.1">
    <property type="nucleotide sequence ID" value="XM_014298056.1"/>
</dbReference>
<dbReference type="SMART" id="SM01117">
    <property type="entry name" value="Cyt-b5"/>
    <property type="match status" value="1"/>
</dbReference>
<name>A0A0L0FSF1_9EUKA</name>
<dbReference type="InterPro" id="IPR018506">
    <property type="entry name" value="Cyt_B5_heme-BS"/>
</dbReference>
<evidence type="ECO:0000256" key="4">
    <source>
        <dbReference type="SAM" id="Phobius"/>
    </source>
</evidence>
<gene>
    <name evidence="6" type="ORF">SARC_07980</name>
</gene>
<dbReference type="InterPro" id="IPR036400">
    <property type="entry name" value="Cyt_B5-like_heme/steroid_sf"/>
</dbReference>
<dbReference type="Proteomes" id="UP000054560">
    <property type="component" value="Unassembled WGS sequence"/>
</dbReference>